<feature type="non-terminal residue" evidence="1">
    <location>
        <position position="1"/>
    </location>
</feature>
<dbReference type="EMBL" id="BARV01043506">
    <property type="protein sequence ID" value="GAI63812.1"/>
    <property type="molecule type" value="Genomic_DNA"/>
</dbReference>
<reference evidence="1" key="1">
    <citation type="journal article" date="2014" name="Front. Microbiol.">
        <title>High frequency of phylogenetically diverse reductive dehalogenase-homologous genes in deep subseafloor sedimentary metagenomes.</title>
        <authorList>
            <person name="Kawai M."/>
            <person name="Futagami T."/>
            <person name="Toyoda A."/>
            <person name="Takaki Y."/>
            <person name="Nishi S."/>
            <person name="Hori S."/>
            <person name="Arai W."/>
            <person name="Tsubouchi T."/>
            <person name="Morono Y."/>
            <person name="Uchiyama I."/>
            <person name="Ito T."/>
            <person name="Fujiyama A."/>
            <person name="Inagaki F."/>
            <person name="Takami H."/>
        </authorList>
    </citation>
    <scope>NUCLEOTIDE SEQUENCE</scope>
    <source>
        <strain evidence="1">Expedition CK06-06</strain>
    </source>
</reference>
<name>X1Q5L8_9ZZZZ</name>
<gene>
    <name evidence="1" type="ORF">S06H3_64912</name>
</gene>
<organism evidence="1">
    <name type="scientific">marine sediment metagenome</name>
    <dbReference type="NCBI Taxonomy" id="412755"/>
    <lineage>
        <taxon>unclassified sequences</taxon>
        <taxon>metagenomes</taxon>
        <taxon>ecological metagenomes</taxon>
    </lineage>
</organism>
<sequence length="67" mass="7627">NIPIAPKGEEAAHAILEQIALNQRNTLLSKLEEVKKRFAGMTLRQLLSYVYREYPESAAESEIIDRV</sequence>
<accession>X1Q5L8</accession>
<dbReference type="AlphaFoldDB" id="X1Q5L8"/>
<protein>
    <submittedName>
        <fullName evidence="1">Uncharacterized protein</fullName>
    </submittedName>
</protein>
<comment type="caution">
    <text evidence="1">The sequence shown here is derived from an EMBL/GenBank/DDBJ whole genome shotgun (WGS) entry which is preliminary data.</text>
</comment>
<evidence type="ECO:0000313" key="1">
    <source>
        <dbReference type="EMBL" id="GAI63812.1"/>
    </source>
</evidence>
<proteinExistence type="predicted"/>